<evidence type="ECO:0000313" key="1">
    <source>
        <dbReference type="EMBL" id="AXH96004.1"/>
    </source>
</evidence>
<protein>
    <submittedName>
        <fullName evidence="1">Uncharacterized protein</fullName>
    </submittedName>
</protein>
<dbReference type="KEGG" id="orn:DV701_07570"/>
<dbReference type="AlphaFoldDB" id="A0A345NLU6"/>
<sequence>MPRPTLFARVGSTPESACVWVGERLETSEALGSSFLEAADALGELWLASHASSDRDRLAIPIVQTYRHAIELLLKAACEKAAELVGFSRYLGYGEDVRPADLQDRLGQTHSIARLVELLSTLTGGIDSGGSGELPPETKDALKYLHDQDERGLAFRYASRKVGKGESAHWAPVRPTLMVMDLENAITELHGAAQMIEGGLMTYLHEYESFLQERLSEHEAAQVDNEQYDENWRYQ</sequence>
<reference evidence="1 2" key="1">
    <citation type="submission" date="2018-07" db="EMBL/GenBank/DDBJ databases">
        <title>Complete genome sequencing of Ornithinimicrobium sp. AMA3305.</title>
        <authorList>
            <person name="Bae J.-W."/>
        </authorList>
    </citation>
    <scope>NUCLEOTIDE SEQUENCE [LARGE SCALE GENOMIC DNA]</scope>
    <source>
        <strain evidence="1 2">AMA3305</strain>
    </source>
</reference>
<proteinExistence type="predicted"/>
<keyword evidence="2" id="KW-1185">Reference proteome</keyword>
<gene>
    <name evidence="1" type="ORF">DV701_07570</name>
</gene>
<organism evidence="1 2">
    <name type="scientific">Ornithinimicrobium avium</name>
    <dbReference type="NCBI Taxonomy" id="2283195"/>
    <lineage>
        <taxon>Bacteria</taxon>
        <taxon>Bacillati</taxon>
        <taxon>Actinomycetota</taxon>
        <taxon>Actinomycetes</taxon>
        <taxon>Micrococcales</taxon>
        <taxon>Ornithinimicrobiaceae</taxon>
        <taxon>Ornithinimicrobium</taxon>
    </lineage>
</organism>
<evidence type="ECO:0000313" key="2">
    <source>
        <dbReference type="Proteomes" id="UP000253790"/>
    </source>
</evidence>
<dbReference type="OrthoDB" id="3477480at2"/>
<name>A0A345NLU6_9MICO</name>
<dbReference type="Proteomes" id="UP000253790">
    <property type="component" value="Chromosome"/>
</dbReference>
<accession>A0A345NLU6</accession>
<dbReference type="EMBL" id="CP031229">
    <property type="protein sequence ID" value="AXH96004.1"/>
    <property type="molecule type" value="Genomic_DNA"/>
</dbReference>